<accession>A0A0A7CHF6</accession>
<protein>
    <submittedName>
        <fullName evidence="1">Uncharacterized protein</fullName>
    </submittedName>
</protein>
<dbReference type="Proteomes" id="UP000031205">
    <property type="component" value="Segment"/>
</dbReference>
<gene>
    <name evidence="1" type="ORF">vBDshPR2C_85</name>
</gene>
<reference evidence="1 2" key="1">
    <citation type="submission" date="2014-05" db="EMBL/GenBank/DDBJ databases">
        <title>Complete Genome Sequence of vBDshPR2C, a New N4-Like Lytic Phage Infecting Dinoroseobacter shibae.</title>
        <authorList>
            <person name="Cai L."/>
            <person name="Zhang R."/>
            <person name="Jiao N."/>
        </authorList>
    </citation>
    <scope>NUCLEOTIDE SEQUENCE [LARGE SCALE GENOMIC DNA]</scope>
</reference>
<evidence type="ECO:0000313" key="2">
    <source>
        <dbReference type="Proteomes" id="UP000031205"/>
    </source>
</evidence>
<name>A0A0A7CHF6_9CAUD</name>
<evidence type="ECO:0000313" key="1">
    <source>
        <dbReference type="EMBL" id="AID16900.1"/>
    </source>
</evidence>
<organism evidence="1 2">
    <name type="scientific">Dinoroseobacter phage vBDshPR2C</name>
    <dbReference type="NCBI Taxonomy" id="1498169"/>
    <lineage>
        <taxon>Viruses</taxon>
        <taxon>Duplodnaviria</taxon>
        <taxon>Heunggongvirae</taxon>
        <taxon>Uroviricota</taxon>
        <taxon>Caudoviricetes</taxon>
        <taxon>Schitoviridae</taxon>
        <taxon>Rhodovirinae</taxon>
        <taxon>Baltimorevirus</taxon>
        <taxon>Baltimorevirus DFL12</taxon>
    </lineage>
</organism>
<proteinExistence type="predicted"/>
<sequence>MTEPKRKPTLRDLLQQIKDWETKTRRELAAHEMAENLLKDA</sequence>
<dbReference type="EMBL" id="KJ803031">
    <property type="protein sequence ID" value="AID16900.1"/>
    <property type="molecule type" value="Genomic_DNA"/>
</dbReference>